<sequence length="49" mass="5679">MQTESCFLLINDMKTAKHLMKNKKTREVRRKKKNCGGGGERRIDIVTIT</sequence>
<accession>A0A2P2JCL3</accession>
<dbReference type="AlphaFoldDB" id="A0A2P2JCL3"/>
<evidence type="ECO:0000313" key="2">
    <source>
        <dbReference type="EMBL" id="MBW91183.1"/>
    </source>
</evidence>
<protein>
    <submittedName>
        <fullName evidence="2">Uncharacterized protein</fullName>
    </submittedName>
</protein>
<name>A0A2P2JCL3_RHIMU</name>
<evidence type="ECO:0000256" key="1">
    <source>
        <dbReference type="SAM" id="MobiDB-lite"/>
    </source>
</evidence>
<reference evidence="2" key="1">
    <citation type="submission" date="2018-02" db="EMBL/GenBank/DDBJ databases">
        <title>Rhizophora mucronata_Transcriptome.</title>
        <authorList>
            <person name="Meera S.P."/>
            <person name="Sreeshan A."/>
            <person name="Augustine A."/>
        </authorList>
    </citation>
    <scope>NUCLEOTIDE SEQUENCE</scope>
    <source>
        <tissue evidence="2">Leaf</tissue>
    </source>
</reference>
<dbReference type="EMBL" id="GGEC01010700">
    <property type="protein sequence ID" value="MBW91183.1"/>
    <property type="molecule type" value="Transcribed_RNA"/>
</dbReference>
<organism evidence="2">
    <name type="scientific">Rhizophora mucronata</name>
    <name type="common">Asiatic mangrove</name>
    <dbReference type="NCBI Taxonomy" id="61149"/>
    <lineage>
        <taxon>Eukaryota</taxon>
        <taxon>Viridiplantae</taxon>
        <taxon>Streptophyta</taxon>
        <taxon>Embryophyta</taxon>
        <taxon>Tracheophyta</taxon>
        <taxon>Spermatophyta</taxon>
        <taxon>Magnoliopsida</taxon>
        <taxon>eudicotyledons</taxon>
        <taxon>Gunneridae</taxon>
        <taxon>Pentapetalae</taxon>
        <taxon>rosids</taxon>
        <taxon>fabids</taxon>
        <taxon>Malpighiales</taxon>
        <taxon>Rhizophoraceae</taxon>
        <taxon>Rhizophora</taxon>
    </lineage>
</organism>
<feature type="compositionally biased region" description="Basic residues" evidence="1">
    <location>
        <begin position="20"/>
        <end position="34"/>
    </location>
</feature>
<proteinExistence type="predicted"/>
<feature type="region of interest" description="Disordered" evidence="1">
    <location>
        <begin position="20"/>
        <end position="39"/>
    </location>
</feature>